<feature type="region of interest" description="Disordered" evidence="1">
    <location>
        <begin position="1"/>
        <end position="44"/>
    </location>
</feature>
<dbReference type="AlphaFoldDB" id="A0A0D0CXI8"/>
<reference evidence="3" key="2">
    <citation type="submission" date="2015-01" db="EMBL/GenBank/DDBJ databases">
        <title>Evolutionary Origins and Diversification of the Mycorrhizal Mutualists.</title>
        <authorList>
            <consortium name="DOE Joint Genome Institute"/>
            <consortium name="Mycorrhizal Genomics Consortium"/>
            <person name="Kohler A."/>
            <person name="Kuo A."/>
            <person name="Nagy L.G."/>
            <person name="Floudas D."/>
            <person name="Copeland A."/>
            <person name="Barry K.W."/>
            <person name="Cichocki N."/>
            <person name="Veneault-Fourrey C."/>
            <person name="LaButti K."/>
            <person name="Lindquist E.A."/>
            <person name="Lipzen A."/>
            <person name="Lundell T."/>
            <person name="Morin E."/>
            <person name="Murat C."/>
            <person name="Riley R."/>
            <person name="Ohm R."/>
            <person name="Sun H."/>
            <person name="Tunlid A."/>
            <person name="Henrissat B."/>
            <person name="Grigoriev I.V."/>
            <person name="Hibbett D.S."/>
            <person name="Martin F."/>
        </authorList>
    </citation>
    <scope>NUCLEOTIDE SEQUENCE [LARGE SCALE GENOMIC DNA]</scope>
    <source>
        <strain evidence="3">Ve08.2h10</strain>
    </source>
</reference>
<protein>
    <submittedName>
        <fullName evidence="2">Uncharacterized protein</fullName>
    </submittedName>
</protein>
<accession>A0A0D0CXI8</accession>
<gene>
    <name evidence="2" type="ORF">PAXRUDRAFT_766352</name>
</gene>
<reference evidence="2 3" key="1">
    <citation type="submission" date="2014-04" db="EMBL/GenBank/DDBJ databases">
        <authorList>
            <consortium name="DOE Joint Genome Institute"/>
            <person name="Kuo A."/>
            <person name="Kohler A."/>
            <person name="Jargeat P."/>
            <person name="Nagy L.G."/>
            <person name="Floudas D."/>
            <person name="Copeland A."/>
            <person name="Barry K.W."/>
            <person name="Cichocki N."/>
            <person name="Veneault-Fourrey C."/>
            <person name="LaButti K."/>
            <person name="Lindquist E.A."/>
            <person name="Lipzen A."/>
            <person name="Lundell T."/>
            <person name="Morin E."/>
            <person name="Murat C."/>
            <person name="Sun H."/>
            <person name="Tunlid A."/>
            <person name="Henrissat B."/>
            <person name="Grigoriev I.V."/>
            <person name="Hibbett D.S."/>
            <person name="Martin F."/>
            <person name="Nordberg H.P."/>
            <person name="Cantor M.N."/>
            <person name="Hua S.X."/>
        </authorList>
    </citation>
    <scope>NUCLEOTIDE SEQUENCE [LARGE SCALE GENOMIC DNA]</scope>
    <source>
        <strain evidence="2 3">Ve08.2h10</strain>
    </source>
</reference>
<name>A0A0D0CXI8_9AGAM</name>
<organism evidence="2 3">
    <name type="scientific">Paxillus rubicundulus Ve08.2h10</name>
    <dbReference type="NCBI Taxonomy" id="930991"/>
    <lineage>
        <taxon>Eukaryota</taxon>
        <taxon>Fungi</taxon>
        <taxon>Dikarya</taxon>
        <taxon>Basidiomycota</taxon>
        <taxon>Agaricomycotina</taxon>
        <taxon>Agaricomycetes</taxon>
        <taxon>Agaricomycetidae</taxon>
        <taxon>Boletales</taxon>
        <taxon>Paxilineae</taxon>
        <taxon>Paxillaceae</taxon>
        <taxon>Paxillus</taxon>
    </lineage>
</organism>
<dbReference type="Proteomes" id="UP000054538">
    <property type="component" value="Unassembled WGS sequence"/>
</dbReference>
<dbReference type="OrthoDB" id="162969at2759"/>
<proteinExistence type="predicted"/>
<dbReference type="EMBL" id="KN826052">
    <property type="protein sequence ID" value="KIK80288.1"/>
    <property type="molecule type" value="Genomic_DNA"/>
</dbReference>
<dbReference type="InParanoid" id="A0A0D0CXI8"/>
<evidence type="ECO:0000256" key="1">
    <source>
        <dbReference type="SAM" id="MobiDB-lite"/>
    </source>
</evidence>
<evidence type="ECO:0000313" key="2">
    <source>
        <dbReference type="EMBL" id="KIK80288.1"/>
    </source>
</evidence>
<dbReference type="HOGENOM" id="CLU_018294_8_1_1"/>
<sequence>MPAELQTCKPQPKPAPYIHKSQADSESHPTDAPATSAKSIKSNKHHDNLTLHDWLTVFSFIDSHPNTSQE</sequence>
<evidence type="ECO:0000313" key="3">
    <source>
        <dbReference type="Proteomes" id="UP000054538"/>
    </source>
</evidence>
<keyword evidence="3" id="KW-1185">Reference proteome</keyword>